<feature type="region of interest" description="Disordered" evidence="4">
    <location>
        <begin position="1248"/>
        <end position="1338"/>
    </location>
</feature>
<gene>
    <name evidence="6" type="ORF">GPM918_LOCUS6106</name>
    <name evidence="7" type="ORF">OVA965_LOCUS9358</name>
    <name evidence="8" type="ORF">SRO942_LOCUS6106</name>
    <name evidence="9" type="ORF">TMI583_LOCUS9354</name>
</gene>
<dbReference type="GO" id="GO:0003723">
    <property type="term" value="F:RNA binding"/>
    <property type="evidence" value="ECO:0007669"/>
    <property type="project" value="UniProtKB-UniRule"/>
</dbReference>
<dbReference type="Proteomes" id="UP000682733">
    <property type="component" value="Unassembled WGS sequence"/>
</dbReference>
<feature type="domain" description="K Homology" evidence="5">
    <location>
        <begin position="614"/>
        <end position="682"/>
    </location>
</feature>
<evidence type="ECO:0000256" key="3">
    <source>
        <dbReference type="PROSITE-ProRule" id="PRU00117"/>
    </source>
</evidence>
<accession>A0A813W8X9</accession>
<feature type="domain" description="K Homology" evidence="5">
    <location>
        <begin position="686"/>
        <end position="753"/>
    </location>
</feature>
<feature type="domain" description="K Homology" evidence="5">
    <location>
        <begin position="830"/>
        <end position="899"/>
    </location>
</feature>
<keyword evidence="1" id="KW-0677">Repeat</keyword>
<evidence type="ECO:0000313" key="9">
    <source>
        <dbReference type="EMBL" id="CAF3677243.1"/>
    </source>
</evidence>
<protein>
    <recommendedName>
        <fullName evidence="5">K Homology domain-containing protein</fullName>
    </recommendedName>
</protein>
<feature type="domain" description="K Homology" evidence="5">
    <location>
        <begin position="1051"/>
        <end position="1126"/>
    </location>
</feature>
<dbReference type="InterPro" id="IPR004088">
    <property type="entry name" value="KH_dom_type_1"/>
</dbReference>
<comment type="caution">
    <text evidence="6">The sequence shown here is derived from an EMBL/GenBank/DDBJ whole genome shotgun (WGS) entry which is preliminary data.</text>
</comment>
<feature type="domain" description="K Homology" evidence="5">
    <location>
        <begin position="493"/>
        <end position="608"/>
    </location>
</feature>
<dbReference type="Proteomes" id="UP000677228">
    <property type="component" value="Unassembled WGS sequence"/>
</dbReference>
<keyword evidence="2 3" id="KW-0694">RNA-binding</keyword>
<sequence>MAVSTTTTTFFQKTQTLLFRRPSKFVYNYFKNLGLDYKDAFIDTGKKIYAKPLKSIISFSGIYFLIESYRKNPNFNSYKDRLLDIQHSMILTSSLIRNVKSETYLNTIEKLLSQEQLQYKDFYLFSVVFYKNVYVYLLSTYGIYTMAANDYDSYDGDNVGNIIINSNKSAKNNGYVYKNDDDAIPDYDEAFPELVGETRAPGSSLFLSSSAMTNSGKITSSNAKNNNMHTTTSAMINQRSDDDEKRRKFAIHASTSTTRIIEIPPEERLADNPRRNNNQNQNNQRNNAGNNSVGNVFGQSIQKLCTQIEKETTTNITFFYKDQTLVISITGKPNSVRTAQMLILNKLQTRVRLHVNIPPEYHRYIIGTKGTTLQKLENDTLTKIAVPQQDSKSDAIIVTGSKDGARLCEQKILDIYHQQANKGYERLVIPCLYHPWIKHHLQEQLSNELNVIIDIPPSIKQTDEISIRGADREFVEQAKMKIMHYYNEQLKDKIMIFPLDIPKQQHRFILGKKGAGLKLIFDATDVEIKIPPQEEDTLTIQANSVTLVQVDAPRWMHSVVRGDRNVIIDRLKDQYPDVKLFFRDNRIDVEGPPEEVEAVRTQIQKAIDELKLNNTTYEELDIDPQYYKQLIGKNQIRLYELQDETGCDIRFPAFDSNNRIVKLMGSATSVEKAKQLLLDRVVRLVNERTTDVSIEPQYYPQIFGSKKLEEIRQKFHDVRITFPDVNDKSNKVQLRGNKDDVEKCTRYLQQKVKDMYSLDMSVPKKFHRIIIGKGGANIQKIREETDVRIDIPPDDQDSELIKISGKKLDVEKAKKMIETTIQQLNANIENSIDDTITIDRKWHSKFFMRNRELLLDLQRQYGGVNIKFPERNTQNDQIQLHGTKEAIEGVKKRLNELIDTWESTVTCEMLIPQKHYGYLLAQGGYYIQPIQKEHNVQIKFPARRQPQDDQQQETDSQQDLVKFIGRKENVDKAMIDVEKLIPVEDTVEIPHESHNQLIGRQGTNIQTLREQYPDVQISFPPIDSDSNKINLFGPREPLELVKKYLLERYEKYREIRFYIKPEYRSLIIGQRGRTVNGLRTKYDVNIRVPQNDVQPEGENNSENDVVIQGNEDKINACRDEIMTIIKDAESKITMSIDIDPRVHARIIGTGGSKLQQIQKDYNVDIRFSQSNNATVYISGKDQDKIDECIDHLLVLEEDYVGDIPFRQTSSIQQQGEMTFSHQLLEQQHQHPQQADQAATNAITFIGAKKQKRQKQAPFKVKNAPWGSSPNDENENNNNEQQSSPTINGTTQLSTQNGTKISKKDTKNVLDTNDLGEFPTFLNNNNGMSLSTTDEPSNQQQTIVNTIPISWGPPSKRKEKT</sequence>
<proteinExistence type="predicted"/>
<dbReference type="EMBL" id="CAJNOQ010000925">
    <property type="protein sequence ID" value="CAF0851685.1"/>
    <property type="molecule type" value="Genomic_DNA"/>
</dbReference>
<dbReference type="EMBL" id="CAJNOK010003297">
    <property type="protein sequence ID" value="CAF0895707.1"/>
    <property type="molecule type" value="Genomic_DNA"/>
</dbReference>
<feature type="compositionally biased region" description="Low complexity" evidence="4">
    <location>
        <begin position="275"/>
        <end position="291"/>
    </location>
</feature>
<feature type="domain" description="K Homology" evidence="5">
    <location>
        <begin position="754"/>
        <end position="822"/>
    </location>
</feature>
<evidence type="ECO:0000256" key="1">
    <source>
        <dbReference type="ARBA" id="ARBA00022737"/>
    </source>
</evidence>
<evidence type="ECO:0000313" key="8">
    <source>
        <dbReference type="EMBL" id="CAF3639275.1"/>
    </source>
</evidence>
<feature type="domain" description="K Homology" evidence="5">
    <location>
        <begin position="983"/>
        <end position="1050"/>
    </location>
</feature>
<feature type="region of interest" description="Disordered" evidence="4">
    <location>
        <begin position="251"/>
        <end position="294"/>
    </location>
</feature>
<dbReference type="InterPro" id="IPR057778">
    <property type="entry name" value="KH_Vigilin_N"/>
</dbReference>
<dbReference type="Pfam" id="PF00013">
    <property type="entry name" value="KH_1"/>
    <property type="match status" value="8"/>
</dbReference>
<dbReference type="Gene3D" id="3.30.1370.10">
    <property type="entry name" value="K Homology domain, type 1"/>
    <property type="match status" value="10"/>
</dbReference>
<dbReference type="InterPro" id="IPR004087">
    <property type="entry name" value="KH_dom"/>
</dbReference>
<feature type="domain" description="K Homology" evidence="5">
    <location>
        <begin position="1130"/>
        <end position="1197"/>
    </location>
</feature>
<dbReference type="GO" id="GO:0042721">
    <property type="term" value="C:TIM22 mitochondrial import inner membrane insertion complex"/>
    <property type="evidence" value="ECO:0007669"/>
    <property type="project" value="InterPro"/>
</dbReference>
<dbReference type="OrthoDB" id="10027144at2759"/>
<dbReference type="Pfam" id="PF24668">
    <property type="entry name" value="KH_Vigilin"/>
    <property type="match status" value="1"/>
</dbReference>
<dbReference type="Proteomes" id="UP000681722">
    <property type="component" value="Unassembled WGS sequence"/>
</dbReference>
<feature type="compositionally biased region" description="Polar residues" evidence="4">
    <location>
        <begin position="1320"/>
        <end position="1338"/>
    </location>
</feature>
<keyword evidence="10" id="KW-1185">Reference proteome</keyword>
<dbReference type="Proteomes" id="UP000663829">
    <property type="component" value="Unassembled WGS sequence"/>
</dbReference>
<feature type="domain" description="K Homology" evidence="5">
    <location>
        <begin position="903"/>
        <end position="982"/>
    </location>
</feature>
<evidence type="ECO:0000259" key="5">
    <source>
        <dbReference type="SMART" id="SM00322"/>
    </source>
</evidence>
<reference evidence="6" key="1">
    <citation type="submission" date="2021-02" db="EMBL/GenBank/DDBJ databases">
        <authorList>
            <person name="Nowell W R."/>
        </authorList>
    </citation>
    <scope>NUCLEOTIDE SEQUENCE</scope>
</reference>
<dbReference type="PANTHER" id="PTHR10288">
    <property type="entry name" value="KH DOMAIN CONTAINING RNA BINDING PROTEIN"/>
    <property type="match status" value="1"/>
</dbReference>
<dbReference type="SMART" id="SM00322">
    <property type="entry name" value="KH"/>
    <property type="match status" value="11"/>
</dbReference>
<dbReference type="EMBL" id="CAJOBC010000925">
    <property type="protein sequence ID" value="CAF3639275.1"/>
    <property type="molecule type" value="Genomic_DNA"/>
</dbReference>
<dbReference type="Pfam" id="PF10171">
    <property type="entry name" value="Tim29"/>
    <property type="match status" value="1"/>
</dbReference>
<feature type="compositionally biased region" description="Polar residues" evidence="4">
    <location>
        <begin position="1280"/>
        <end position="1299"/>
    </location>
</feature>
<dbReference type="InterPro" id="IPR019322">
    <property type="entry name" value="TIMM29"/>
</dbReference>
<dbReference type="EMBL" id="CAJOBA010003298">
    <property type="protein sequence ID" value="CAF3677243.1"/>
    <property type="molecule type" value="Genomic_DNA"/>
</dbReference>
<evidence type="ECO:0000313" key="7">
    <source>
        <dbReference type="EMBL" id="CAF0895707.1"/>
    </source>
</evidence>
<feature type="compositionally biased region" description="Basic and acidic residues" evidence="4">
    <location>
        <begin position="265"/>
        <end position="274"/>
    </location>
</feature>
<name>A0A813W8X9_9BILA</name>
<feature type="domain" description="K Homology" evidence="5">
    <location>
        <begin position="349"/>
        <end position="417"/>
    </location>
</feature>
<evidence type="ECO:0000256" key="2">
    <source>
        <dbReference type="ARBA" id="ARBA00022884"/>
    </source>
</evidence>
<dbReference type="PROSITE" id="PS50084">
    <property type="entry name" value="KH_TYPE_1"/>
    <property type="match status" value="8"/>
</dbReference>
<dbReference type="InterPro" id="IPR036612">
    <property type="entry name" value="KH_dom_type_1_sf"/>
</dbReference>
<organism evidence="6 10">
    <name type="scientific">Didymodactylos carnosus</name>
    <dbReference type="NCBI Taxonomy" id="1234261"/>
    <lineage>
        <taxon>Eukaryota</taxon>
        <taxon>Metazoa</taxon>
        <taxon>Spiralia</taxon>
        <taxon>Gnathifera</taxon>
        <taxon>Rotifera</taxon>
        <taxon>Eurotatoria</taxon>
        <taxon>Bdelloidea</taxon>
        <taxon>Philodinida</taxon>
        <taxon>Philodinidae</taxon>
        <taxon>Didymodactylos</taxon>
    </lineage>
</organism>
<evidence type="ECO:0000313" key="6">
    <source>
        <dbReference type="EMBL" id="CAF0851685.1"/>
    </source>
</evidence>
<evidence type="ECO:0000313" key="10">
    <source>
        <dbReference type="Proteomes" id="UP000663829"/>
    </source>
</evidence>
<dbReference type="CDD" id="cd22411">
    <property type="entry name" value="KH-I_Vigilin_rpt8"/>
    <property type="match status" value="1"/>
</dbReference>
<feature type="domain" description="K Homology" evidence="5">
    <location>
        <begin position="255"/>
        <end position="348"/>
    </location>
</feature>
<evidence type="ECO:0000256" key="4">
    <source>
        <dbReference type="SAM" id="MobiDB-lite"/>
    </source>
</evidence>
<dbReference type="SUPFAM" id="SSF54791">
    <property type="entry name" value="Eukaryotic type KH-domain (KH-domain type I)"/>
    <property type="match status" value="11"/>
</dbReference>